<dbReference type="Proteomes" id="UP000052022">
    <property type="component" value="Unassembled WGS sequence"/>
</dbReference>
<proteinExistence type="predicted"/>
<protein>
    <submittedName>
        <fullName evidence="1">Uncharacterized protein</fullName>
    </submittedName>
</protein>
<dbReference type="EMBL" id="CYSD01000042">
    <property type="protein sequence ID" value="CUH81059.1"/>
    <property type="molecule type" value="Genomic_DNA"/>
</dbReference>
<gene>
    <name evidence="1" type="ORF">TRM7557_03215</name>
</gene>
<accession>A0A0P1GGP8</accession>
<evidence type="ECO:0000313" key="2">
    <source>
        <dbReference type="Proteomes" id="UP000052022"/>
    </source>
</evidence>
<dbReference type="STRING" id="928856.SAMN04488049_10251"/>
<reference evidence="1 2" key="1">
    <citation type="submission" date="2015-09" db="EMBL/GenBank/DDBJ databases">
        <authorList>
            <consortium name="Swine Surveillance"/>
        </authorList>
    </citation>
    <scope>NUCLEOTIDE SEQUENCE [LARGE SCALE GENOMIC DNA]</scope>
    <source>
        <strain evidence="1 2">CECT 7557</strain>
    </source>
</reference>
<name>A0A0P1GGP8_9RHOB</name>
<dbReference type="AlphaFoldDB" id="A0A0P1GGP8"/>
<evidence type="ECO:0000313" key="1">
    <source>
        <dbReference type="EMBL" id="CUH81059.1"/>
    </source>
</evidence>
<sequence length="42" mass="4748">MTINSVGIRLSSPFASFFRKEAKGRKLARIFYGRSLSVTIKL</sequence>
<organism evidence="1 2">
    <name type="scientific">Tritonibacter multivorans</name>
    <dbReference type="NCBI Taxonomy" id="928856"/>
    <lineage>
        <taxon>Bacteria</taxon>
        <taxon>Pseudomonadati</taxon>
        <taxon>Pseudomonadota</taxon>
        <taxon>Alphaproteobacteria</taxon>
        <taxon>Rhodobacterales</taxon>
        <taxon>Paracoccaceae</taxon>
        <taxon>Tritonibacter</taxon>
    </lineage>
</organism>
<keyword evidence="2" id="KW-1185">Reference proteome</keyword>